<evidence type="ECO:0000256" key="7">
    <source>
        <dbReference type="ARBA" id="ARBA00022975"/>
    </source>
</evidence>
<proteinExistence type="inferred from homology"/>
<comment type="caution">
    <text evidence="9">The sequence shown here is derived from an EMBL/GenBank/DDBJ whole genome shotgun (WGS) entry which is preliminary data.</text>
</comment>
<keyword evidence="4" id="KW-0479">Metal-binding</keyword>
<dbReference type="PANTHER" id="PTHR43137">
    <property type="entry name" value="DIHYDROOROTASE"/>
    <property type="match status" value="1"/>
</dbReference>
<dbReference type="InterPro" id="IPR004721">
    <property type="entry name" value="DHOdimr"/>
</dbReference>
<name>A0A9W5TB88_BABOV</name>
<evidence type="ECO:0000256" key="6">
    <source>
        <dbReference type="ARBA" id="ARBA00022833"/>
    </source>
</evidence>
<sequence length="345" mass="38480">MLRIPFADDLHCHLRQGEMMTRVTPLIRQGGCNRVLVMPNTKPPITSCAQAGEYRRQLLEIEPNVTFLMTLYLSLQISIDDLRANAKANHVQGIKCYPMGMTTNSEYGFNSLQEFYPLFAEMERLGLSLHVHGEQPGSSPLRSEAEFIHNIEAVAKAFPKLKVVAEHVSTKESLEAVARIPNLAASITPHHLYIVTEDVLKQTDGVTQENIVEHVKNPHLYCKPLAQGPEDRDALLQAIKSRSPKIFLGSDSAPHTIASKMSDTPPAGIFTQPFVMNYLATLFKQLDCLDYLEDFACRNGAAFLGLPEKEIEWIEVMDETVVVPDSIDGVIRPFLAGKEIVKIKC</sequence>
<dbReference type="PANTHER" id="PTHR43137:SF1">
    <property type="entry name" value="DIHYDROOROTASE"/>
    <property type="match status" value="1"/>
</dbReference>
<dbReference type="GO" id="GO:0006207">
    <property type="term" value="P:'de novo' pyrimidine nucleobase biosynthetic process"/>
    <property type="evidence" value="ECO:0007669"/>
    <property type="project" value="TreeGrafter"/>
</dbReference>
<dbReference type="GO" id="GO:0046872">
    <property type="term" value="F:metal ion binding"/>
    <property type="evidence" value="ECO:0007669"/>
    <property type="project" value="UniProtKB-KW"/>
</dbReference>
<evidence type="ECO:0000256" key="3">
    <source>
        <dbReference type="ARBA" id="ARBA00012860"/>
    </source>
</evidence>
<keyword evidence="7" id="KW-0665">Pyrimidine biosynthesis</keyword>
<feature type="domain" description="Amidohydrolase-related" evidence="8">
    <location>
        <begin position="81"/>
        <end position="184"/>
    </location>
</feature>
<dbReference type="Proteomes" id="UP001057455">
    <property type="component" value="Unassembled WGS sequence"/>
</dbReference>
<dbReference type="InterPro" id="IPR006680">
    <property type="entry name" value="Amidohydro-rel"/>
</dbReference>
<comment type="similarity">
    <text evidence="2">Belongs to the metallo-dependent hydrolases superfamily. DHOase family. Class II DHOase subfamily.</text>
</comment>
<evidence type="ECO:0000256" key="4">
    <source>
        <dbReference type="ARBA" id="ARBA00022723"/>
    </source>
</evidence>
<reference evidence="9" key="1">
    <citation type="submission" date="2019-12" db="EMBL/GenBank/DDBJ databases">
        <title>Genome sequence of Babesia ovis.</title>
        <authorList>
            <person name="Yamagishi J."/>
            <person name="Sevinc F."/>
            <person name="Xuan X."/>
        </authorList>
    </citation>
    <scope>NUCLEOTIDE SEQUENCE</scope>
    <source>
        <strain evidence="9">Selcuk</strain>
    </source>
</reference>
<dbReference type="InterPro" id="IPR002195">
    <property type="entry name" value="Dihydroorotase_CS"/>
</dbReference>
<dbReference type="HAMAP" id="MF_00219">
    <property type="entry name" value="PyrC_classII"/>
    <property type="match status" value="1"/>
</dbReference>
<dbReference type="NCBIfam" id="TIGR00856">
    <property type="entry name" value="pyrC_dimer"/>
    <property type="match status" value="1"/>
</dbReference>
<gene>
    <name evidence="9" type="ORF">BaOVIS_009570</name>
</gene>
<dbReference type="SUPFAM" id="SSF51556">
    <property type="entry name" value="Metallo-dependent hydrolases"/>
    <property type="match status" value="1"/>
</dbReference>
<dbReference type="PROSITE" id="PS00483">
    <property type="entry name" value="DIHYDROOROTASE_2"/>
    <property type="match status" value="1"/>
</dbReference>
<organism evidence="9 10">
    <name type="scientific">Babesia ovis</name>
    <dbReference type="NCBI Taxonomy" id="5869"/>
    <lineage>
        <taxon>Eukaryota</taxon>
        <taxon>Sar</taxon>
        <taxon>Alveolata</taxon>
        <taxon>Apicomplexa</taxon>
        <taxon>Aconoidasida</taxon>
        <taxon>Piroplasmida</taxon>
        <taxon>Babesiidae</taxon>
        <taxon>Babesia</taxon>
    </lineage>
</organism>
<evidence type="ECO:0000256" key="2">
    <source>
        <dbReference type="ARBA" id="ARBA00005631"/>
    </source>
</evidence>
<dbReference type="Pfam" id="PF04909">
    <property type="entry name" value="Amidohydro_2"/>
    <property type="match status" value="1"/>
</dbReference>
<dbReference type="GO" id="GO:0006221">
    <property type="term" value="P:pyrimidine nucleotide biosynthetic process"/>
    <property type="evidence" value="ECO:0007669"/>
    <property type="project" value="UniProtKB-KW"/>
</dbReference>
<evidence type="ECO:0000313" key="10">
    <source>
        <dbReference type="Proteomes" id="UP001057455"/>
    </source>
</evidence>
<dbReference type="Gene3D" id="3.20.20.140">
    <property type="entry name" value="Metal-dependent hydrolases"/>
    <property type="match status" value="1"/>
</dbReference>
<keyword evidence="10" id="KW-1185">Reference proteome</keyword>
<evidence type="ECO:0000313" key="9">
    <source>
        <dbReference type="EMBL" id="GFE53553.1"/>
    </source>
</evidence>
<dbReference type="PIRSF" id="PIRSF001237">
    <property type="entry name" value="DHOdimr"/>
    <property type="match status" value="1"/>
</dbReference>
<keyword evidence="5" id="KW-0378">Hydrolase</keyword>
<comment type="pathway">
    <text evidence="1">Pyrimidine metabolism; UMP biosynthesis via de novo pathway; (S)-dihydroorotate from bicarbonate: step 3/3.</text>
</comment>
<dbReference type="EMBL" id="BLIY01000006">
    <property type="protein sequence ID" value="GFE53553.1"/>
    <property type="molecule type" value="Genomic_DNA"/>
</dbReference>
<keyword evidence="6" id="KW-0862">Zinc</keyword>
<dbReference type="GO" id="GO:0005737">
    <property type="term" value="C:cytoplasm"/>
    <property type="evidence" value="ECO:0007669"/>
    <property type="project" value="TreeGrafter"/>
</dbReference>
<evidence type="ECO:0000259" key="8">
    <source>
        <dbReference type="Pfam" id="PF04909"/>
    </source>
</evidence>
<protein>
    <recommendedName>
        <fullName evidence="3">dihydroorotase</fullName>
        <ecNumber evidence="3">3.5.2.3</ecNumber>
    </recommendedName>
</protein>
<dbReference type="OrthoDB" id="1670005at2759"/>
<dbReference type="GO" id="GO:0004151">
    <property type="term" value="F:dihydroorotase activity"/>
    <property type="evidence" value="ECO:0007669"/>
    <property type="project" value="UniProtKB-EC"/>
</dbReference>
<accession>A0A9W5TB88</accession>
<dbReference type="AlphaFoldDB" id="A0A9W5TB88"/>
<dbReference type="EC" id="3.5.2.3" evidence="3"/>
<dbReference type="InterPro" id="IPR032466">
    <property type="entry name" value="Metal_Hydrolase"/>
</dbReference>
<evidence type="ECO:0000256" key="5">
    <source>
        <dbReference type="ARBA" id="ARBA00022801"/>
    </source>
</evidence>
<evidence type="ECO:0000256" key="1">
    <source>
        <dbReference type="ARBA" id="ARBA00004880"/>
    </source>
</evidence>